<organism evidence="2 3">
    <name type="scientific">Roseburia hominis</name>
    <dbReference type="NCBI Taxonomy" id="301301"/>
    <lineage>
        <taxon>Bacteria</taxon>
        <taxon>Bacillati</taxon>
        <taxon>Bacillota</taxon>
        <taxon>Clostridia</taxon>
        <taxon>Lachnospirales</taxon>
        <taxon>Lachnospiraceae</taxon>
        <taxon>Roseburia</taxon>
    </lineage>
</organism>
<dbReference type="Proteomes" id="UP000266172">
    <property type="component" value="Unassembled WGS sequence"/>
</dbReference>
<dbReference type="InterPro" id="IPR055259">
    <property type="entry name" value="YkvP/CgeB_Glyco_trans-like"/>
</dbReference>
<dbReference type="RefSeq" id="WP_118098242.1">
    <property type="nucleotide sequence ID" value="NZ_QRVL01000018.1"/>
</dbReference>
<name>A0A395V429_9FIRM</name>
<dbReference type="EMBL" id="QRVL01000018">
    <property type="protein sequence ID" value="RGS37150.1"/>
    <property type="molecule type" value="Genomic_DNA"/>
</dbReference>
<keyword evidence="2" id="KW-0808">Transferase</keyword>
<accession>A0A395V429</accession>
<gene>
    <name evidence="2" type="ORF">DWX93_14780</name>
</gene>
<evidence type="ECO:0000313" key="3">
    <source>
        <dbReference type="Proteomes" id="UP000266172"/>
    </source>
</evidence>
<dbReference type="GO" id="GO:0016740">
    <property type="term" value="F:transferase activity"/>
    <property type="evidence" value="ECO:0007669"/>
    <property type="project" value="UniProtKB-KW"/>
</dbReference>
<comment type="caution">
    <text evidence="2">The sequence shown here is derived from an EMBL/GenBank/DDBJ whole genome shotgun (WGS) entry which is preliminary data.</text>
</comment>
<dbReference type="Pfam" id="PF13524">
    <property type="entry name" value="Glyco_trans_1_2"/>
    <property type="match status" value="1"/>
</dbReference>
<evidence type="ECO:0000313" key="2">
    <source>
        <dbReference type="EMBL" id="RGS37150.1"/>
    </source>
</evidence>
<dbReference type="AlphaFoldDB" id="A0A395V429"/>
<evidence type="ECO:0000259" key="1">
    <source>
        <dbReference type="Pfam" id="PF13524"/>
    </source>
</evidence>
<reference evidence="2 3" key="1">
    <citation type="submission" date="2018-08" db="EMBL/GenBank/DDBJ databases">
        <title>A genome reference for cultivated species of the human gut microbiota.</title>
        <authorList>
            <person name="Zou Y."/>
            <person name="Xue W."/>
            <person name="Luo G."/>
        </authorList>
    </citation>
    <scope>NUCLEOTIDE SEQUENCE [LARGE SCALE GENOMIC DNA]</scope>
    <source>
        <strain evidence="2 3">AF22-12AC</strain>
    </source>
</reference>
<feature type="domain" description="Spore protein YkvP/CgeB glycosyl transferase-like" evidence="1">
    <location>
        <begin position="267"/>
        <end position="405"/>
    </location>
</feature>
<protein>
    <submittedName>
        <fullName evidence="2">Glycosyltransferase family 1 protein</fullName>
    </submittedName>
</protein>
<proteinExistence type="predicted"/>
<sequence length="411" mass="47340">MKHTIIYFIGVYDTLDLFTGKLREAFETMGYASFVYDARLPQSKDALLSVLAESSSPEREFSCVTFNNLGYNLDMEVPAPAQSVRENDACIQKGGTRNVWEYYGIPYLNILMDHPFHYEKPLRLAPETSVVLCTDRNHVKYIRRYFKNIRQVDFLTHAGVELGSRHKQLAERGIDVLYAGALPIYTVAKMIPDLSSIPEVDGQQMAGDVLAELVHHPDRTTEEVIEEYLKDRRSDIPDKRVQEIIVQMRFIDSYATSFFREQAVRILVENGIRVTAYGTGWDQCEWSDNPHLDYRGKVLAQEILPFMNDAKIVLNTMTWFKAGAHDRIFNGMLAKAVVVTDDSTYLRREFTDGRELVMFRRQELGTLPERVFDLFGHLDRAQEIADCGYLAAQEKHTWKSRAEYLKECFLA</sequence>